<evidence type="ECO:0000313" key="3">
    <source>
        <dbReference type="EMBL" id="MBB6175710.1"/>
    </source>
</evidence>
<keyword evidence="4" id="KW-1185">Reference proteome</keyword>
<dbReference type="AlphaFoldDB" id="A0A7W9YPB9"/>
<dbReference type="GO" id="GO:0005829">
    <property type="term" value="C:cytosol"/>
    <property type="evidence" value="ECO:0007669"/>
    <property type="project" value="TreeGrafter"/>
</dbReference>
<feature type="coiled-coil region" evidence="1">
    <location>
        <begin position="144"/>
        <end position="171"/>
    </location>
</feature>
<dbReference type="GO" id="GO:0005524">
    <property type="term" value="F:ATP binding"/>
    <property type="evidence" value="ECO:0007669"/>
    <property type="project" value="UniProtKB-KW"/>
</dbReference>
<dbReference type="InterPro" id="IPR014001">
    <property type="entry name" value="Helicase_ATP-bd"/>
</dbReference>
<dbReference type="InterPro" id="IPR027417">
    <property type="entry name" value="P-loop_NTPase"/>
</dbReference>
<dbReference type="PANTHER" id="PTHR47396:SF1">
    <property type="entry name" value="ATP-DEPENDENT HELICASE IRC3-RELATED"/>
    <property type="match status" value="1"/>
</dbReference>
<feature type="domain" description="Helicase ATP-binding" evidence="2">
    <location>
        <begin position="384"/>
        <end position="546"/>
    </location>
</feature>
<evidence type="ECO:0000256" key="1">
    <source>
        <dbReference type="SAM" id="Coils"/>
    </source>
</evidence>
<evidence type="ECO:0000313" key="4">
    <source>
        <dbReference type="Proteomes" id="UP000523528"/>
    </source>
</evidence>
<name>A0A7W9YPB9_9BACL</name>
<accession>A0A7W9YPB9</accession>
<dbReference type="CDD" id="cd18032">
    <property type="entry name" value="DEXHc_RE_I_III_res"/>
    <property type="match status" value="1"/>
</dbReference>
<reference evidence="3 4" key="1">
    <citation type="submission" date="2020-08" db="EMBL/GenBank/DDBJ databases">
        <title>Genomic Encyclopedia of Type Strains, Phase IV (KMG-IV): sequencing the most valuable type-strain genomes for metagenomic binning, comparative biology and taxonomic classification.</title>
        <authorList>
            <person name="Goeker M."/>
        </authorList>
    </citation>
    <scope>NUCLEOTIDE SEQUENCE [LARGE SCALE GENOMIC DNA]</scope>
    <source>
        <strain evidence="3 4">DSM 23211</strain>
    </source>
</reference>
<dbReference type="GO" id="GO:0009035">
    <property type="term" value="F:type I site-specific deoxyribonuclease activity"/>
    <property type="evidence" value="ECO:0007669"/>
    <property type="project" value="UniProtKB-EC"/>
</dbReference>
<gene>
    <name evidence="3" type="ORF">HNQ82_000521</name>
</gene>
<dbReference type="EMBL" id="JACHES010000002">
    <property type="protein sequence ID" value="MBB6175710.1"/>
    <property type="molecule type" value="Genomic_DNA"/>
</dbReference>
<evidence type="ECO:0000259" key="2">
    <source>
        <dbReference type="PROSITE" id="PS51192"/>
    </source>
</evidence>
<organism evidence="3 4">
    <name type="scientific">Anoxybacillus tengchongensis</name>
    <dbReference type="NCBI Taxonomy" id="576944"/>
    <lineage>
        <taxon>Bacteria</taxon>
        <taxon>Bacillati</taxon>
        <taxon>Bacillota</taxon>
        <taxon>Bacilli</taxon>
        <taxon>Bacillales</taxon>
        <taxon>Anoxybacillaceae</taxon>
        <taxon>Anoxybacillus</taxon>
    </lineage>
</organism>
<sequence length="546" mass="64102">MSHNFRFLEEKWEVLARVGETAERNVYENPNVTISELRKFAETITKCILALENIREEKGTDQQERLKVLFYDQIIPKEIYDLFTVIRLKGNLAVHNPSYGEVEEAKALLHMAFRIAVWFMEVYGDWSFEPPAYVEPVPRAKMREEELQRVIQLYEQKLSKLETELEKMRTEQLYVSSEEKQKRREISQRAVIDMELTEAETRLLIDQQLQQAGWEADSEKLRFSKGVRPQKGRNMAIAEWPLRNGYADYALFFGLELVGIIEAKRASKDIPSDIEQAKEYAKSVIRHGNEIIHEPWGDYFVPFLFATNGRPYLKQLEQKSGIWFLDARKSTNHPRPLQGWYTPQGLKELLDQDIERSEQLLRDEKFDYLKLRPYQVKAIQAVEKALEEKKRNMLIAMATGTGKTRMAIGLVYRLIKANRFRRILFLVDRKALGEQAEGAFKESKLENFLTFTEIYHLQSLYDQKPDNETRVHIATVQGMLKRIFYNDRAEDVPPIDQYDCIIVDEAHRGYTLDKEMDEVELQFRDHQDYVSKYRKVSTILTLFASG</sequence>
<dbReference type="Proteomes" id="UP000523528">
    <property type="component" value="Unassembled WGS sequence"/>
</dbReference>
<dbReference type="PANTHER" id="PTHR47396">
    <property type="entry name" value="TYPE I RESTRICTION ENZYME ECOKI R PROTEIN"/>
    <property type="match status" value="1"/>
</dbReference>
<comment type="caution">
    <text evidence="3">The sequence shown here is derived from an EMBL/GenBank/DDBJ whole genome shotgun (WGS) entry which is preliminary data.</text>
</comment>
<dbReference type="Pfam" id="PF04851">
    <property type="entry name" value="ResIII"/>
    <property type="match status" value="1"/>
</dbReference>
<protein>
    <recommendedName>
        <fullName evidence="2">Helicase ATP-binding domain-containing protein</fullName>
    </recommendedName>
</protein>
<dbReference type="PROSITE" id="PS51192">
    <property type="entry name" value="HELICASE_ATP_BIND_1"/>
    <property type="match status" value="1"/>
</dbReference>
<dbReference type="Gene3D" id="3.90.1570.30">
    <property type="match status" value="1"/>
</dbReference>
<proteinExistence type="predicted"/>
<dbReference type="GO" id="GO:0003677">
    <property type="term" value="F:DNA binding"/>
    <property type="evidence" value="ECO:0007669"/>
    <property type="project" value="UniProtKB-KW"/>
</dbReference>
<dbReference type="GO" id="GO:0009307">
    <property type="term" value="P:DNA restriction-modification system"/>
    <property type="evidence" value="ECO:0007669"/>
    <property type="project" value="UniProtKB-KW"/>
</dbReference>
<keyword evidence="1" id="KW-0175">Coiled coil</keyword>
<dbReference type="InterPro" id="IPR050742">
    <property type="entry name" value="Helicase_Restrict-Modif_Enz"/>
</dbReference>
<dbReference type="InterPro" id="IPR006935">
    <property type="entry name" value="Helicase/UvrB_N"/>
</dbReference>
<dbReference type="SMART" id="SM00487">
    <property type="entry name" value="DEXDc"/>
    <property type="match status" value="1"/>
</dbReference>
<dbReference type="Gene3D" id="3.40.50.300">
    <property type="entry name" value="P-loop containing nucleotide triphosphate hydrolases"/>
    <property type="match status" value="1"/>
</dbReference>
<dbReference type="SUPFAM" id="SSF52540">
    <property type="entry name" value="P-loop containing nucleoside triphosphate hydrolases"/>
    <property type="match status" value="1"/>
</dbReference>